<feature type="disulfide bond" evidence="14">
    <location>
        <begin position="1116"/>
        <end position="1131"/>
    </location>
</feature>
<dbReference type="Gene3D" id="2.10.25.10">
    <property type="entry name" value="Laminin"/>
    <property type="match status" value="6"/>
</dbReference>
<feature type="repeat" description="LDL-receptor class B" evidence="15">
    <location>
        <begin position="160"/>
        <end position="202"/>
    </location>
</feature>
<evidence type="ECO:0000256" key="12">
    <source>
        <dbReference type="ARBA" id="ARBA00023180"/>
    </source>
</evidence>
<feature type="disulfide bond" evidence="14">
    <location>
        <begin position="1841"/>
        <end position="1853"/>
    </location>
</feature>
<feature type="domain" description="EGF-like" evidence="16">
    <location>
        <begin position="1218"/>
        <end position="1257"/>
    </location>
</feature>
<keyword evidence="7" id="KW-0677">Repeat</keyword>
<dbReference type="InterPro" id="IPR036055">
    <property type="entry name" value="LDL_receptor-like_sf"/>
</dbReference>
<feature type="disulfide bond" evidence="14">
    <location>
        <begin position="852"/>
        <end position="870"/>
    </location>
</feature>
<keyword evidence="6" id="KW-0732">Signal</keyword>
<name>A0A433T2V7_ELYCH</name>
<feature type="disulfide bond" evidence="14">
    <location>
        <begin position="1725"/>
        <end position="1743"/>
    </location>
</feature>
<dbReference type="CDD" id="cd00054">
    <property type="entry name" value="EGF_CA"/>
    <property type="match status" value="2"/>
</dbReference>
<feature type="domain" description="EGF-like" evidence="16">
    <location>
        <begin position="2506"/>
        <end position="2546"/>
    </location>
</feature>
<gene>
    <name evidence="17" type="ORF">EGW08_016332</name>
</gene>
<evidence type="ECO:0000256" key="5">
    <source>
        <dbReference type="ARBA" id="ARBA00022692"/>
    </source>
</evidence>
<keyword evidence="12" id="KW-0325">Glycoprotein</keyword>
<feature type="repeat" description="LDL-receptor class B" evidence="15">
    <location>
        <begin position="203"/>
        <end position="245"/>
    </location>
</feature>
<dbReference type="InterPro" id="IPR023415">
    <property type="entry name" value="LDLR_class-A_CS"/>
</dbReference>
<feature type="disulfide bond" evidence="14">
    <location>
        <begin position="1821"/>
        <end position="1836"/>
    </location>
</feature>
<keyword evidence="3 13" id="KW-0245">EGF-like domain</keyword>
<proteinExistence type="predicted"/>
<feature type="disulfide bond" evidence="14">
    <location>
        <begin position="1928"/>
        <end position="1946"/>
    </location>
</feature>
<feature type="disulfide bond" evidence="14">
    <location>
        <begin position="1962"/>
        <end position="1974"/>
    </location>
</feature>
<feature type="disulfide bond" evidence="13">
    <location>
        <begin position="2555"/>
        <end position="2565"/>
    </location>
</feature>
<sequence>MGACQPQAYPGVPPSKPLMSMTLYQNSASPKDKAFLFYSKDNKMFKVTSGGSPTLMRGNTTGLLDMRVYDPESRRGKTNGCSENKGGCDQLCLPSGGSRVCACTLGYEAKDGSCKGIDLFLLYAQASKIHGVNMDGVTPVLAPISQISRATSIDYHAEQGRIYWVDADRREISRIKRDLSERETVVSQSISGAESLAVDWIGGNVYWTDQDHNTIEVSKLDGSQRYVILYEDIWRPRSVVINPVQGYLFFVNGGSEPKIVRARMDGSERSNFVLGTAEQPLNYPNGLALDYHSGDLYWCDKTIEKVTPQGVRETLLEDGINDCIGLAVHEDKIYWAERSGKRGSIKFMSKTDRSAQPQVLKDNIPDLKDIRVFDASHQTGSNPCKENNGGCSDLCLYKGQGRTVCACPHGKLQEDGKTCGDHNAFLLYSEVTSLTSVRLDVNNNPNPPRPAIRDPEKMKKVIGLAFDHDAYRIYFSDILQGNIQSVNFDGTDFKMVVADSANAEGLAFDRVYGDLYFTSYSTSSINRIVLVGQNTASPNSSSEVVIQLGPLDHPRHVVLDPCVRRIFWTNWSDRNPSIQTATYERSGSRISAQTPGSSPKLLTQAESIITEKISTPNSLAIDHTTQKLFWADAKLDKIERCEFDGSNRVIILSQFPEHPFGMVVYGNFLYWTDWTLRALFRVNKWDGSDLKWIRKNIGRQPMSVVAVADDADDCALNPCHNNLFGCSEICVIGNAGAAECQCGEGKRLLADKKRCVYSNVKGCDGEDFVCENKRQCIPFSKTCDGLANCADASDESIRYCTTRRCPPGMFQCSGPDQVQRCLPEAAVCNGQVECPDGADEKGCPCKDGQFRCNNGECIDMHRRCDYVSDCLDHSDEMKCNTTCEGARIDGVEHTTLVPCNTTSMCIYPSWICDGNNDCFDNNDEINCDYKKDNSSCPHGFFGCDKTKCVRQMAKCDDVKDCEDGTDEIGCVCEPGLFHCNGTCLPDSWKCDGHTDCKDGSDEGEDCANHTCTEHQFTCPSGRCISKSFVCDGDHDCEEGEDERADNITKCAPVTCWPEQFTCLNQNCIDKKFLCDEYDDCGDNSDEPSSCVSHTCLAQVEFKCRKGNKCIPKSHLCDGHTDCRDGSDEESCPKYWSGPCMNPTDFQCDNGVCLEDEELLCNGFDDCGDGSDEPSICGINECELTPPLCNHICVDKNISYECQCHQGYQFTASERLCVDINECEFSSPCIHHCINTIGSYNCSCEEGYQLQADGHNCIANDNIEPHILVINRYYTRLISTRTPDVKFVLSRLNNGVAVDFHWEGQMIYWSELLEDKAFIKRMSFNFTKHMTYDSAWQTTSTRDAEESMEVETLHHTTTRNPDGMAVDWIGGNLYWTDRAKYTIEVSKLNGQYRKILLRQGLEEPRAIEVFPQKGLLFYTDWGDKSPHIARMNMDGTERRHIINDSIAWPNALSIDYITEKIYWGDSQLDYIGMANLDGSNVMTIIGDNEKTPHVFAITTFEDTLYWTDWRLSSVMAANKVTGNNIRQISGVRHRPMDVQVVHPLRQLPMKDKRGLAPCDYLSCSHLCLLRPSDKRQDQVVAVCACPENHYLGSDGRTCVSNCTSSQFLCKSGSKCIPFYWHCDGNPDCEDESDEPSTCGKYHCPAPGMYQCNNASSAYDCFPPSNICDGSRQCLDGSDELFCETYTCMEHYKKCKNDNKCIPIEDWCGDEPEPIKTCNESEGKFLCNNSRCISYLWVCDGDDDCLDGSDEPENCMTLPCREGHFKCKGTGRCIKDRWKCDGDPDCGKEDNSDEDNEECHSQTCDPSYFKCNNGHCIPRRWRCDHHSDCRDDSDETNCNARPCSEDEFKCTTGKCIPNSLVCNGISECLDNSDELTSLCHVECNEETQFKCTKFAKCIPKQWRCDGDTDCQWGSDEHDCDLGCPPNEFACNNSKCIPSQWQCDGHDDCLDNSDENATFCASYVCPPQKFKCEENKCILNNMVCDGLYDCENGEDEDPKRCGIINTCHFPNFLCTEPLACLKPHQLCNGIEECSDGSDENTTLCSTLSDTGYSDCRRCEQECNIINNIAQCGCKKYYKLNPDGQSCSLENPCHHYSTCPQQCEFDSDFERVHCTCGKGFTRIKMDNVREACVVLGENVGLVRASSNNKLLRTPIQLSNNSHNFLGKKAQVPGYIVAMDTDVNAEVTFFVNNTGTHYTLMKLDNSTGKTSSIRRKRAAATATAETLHLQNTPVFAMSGLAVDWVAQRIYLLDSTSAAIHVYNYQAKRGKVVVREIVGTPQRLAVDPLAGYIFWTSTGYESRIERSDLDGSNRLKLPIDHLAWPNGIALDTVRGLIYWADTKKSTIEVAKYDGSHHEVVYSFPTTHDPPSSLELSGHHLYVLTHQLLQVIMLSKMGYDDTSTEDKLRPLVIAYSEFARDITVVQPSKQPRVKSNCTIGACDTTQICFNKPQTKLGFLCLCPDGASLLDGKCDYVQPPTCEPGFCLNEGICNFSRGLPKCSCQPNFHGERCEIQSCGKNFCHNNGRCKHSTQGGISDFVCMCQPGFTGDQCDKAQPDDEWCPNHCKNGGTCVKESSGYISCKCKPGFTGDHCSQCTGLYCANGGTCYMDSKSQYRCDCPANLDPSTFCRTVLQCPSMCLSGFLNIPDGCDCGCPPSYLTKKCSTCSGYCKNNTPCSIKNGRPTCDCGSFYSGPRCEMQMRAKRFLSASL</sequence>
<protein>
    <recommendedName>
        <fullName evidence="16">EGF-like domain-containing protein</fullName>
    </recommendedName>
</protein>
<feature type="repeat" description="LDL-receptor class B" evidence="15">
    <location>
        <begin position="2285"/>
        <end position="2328"/>
    </location>
</feature>
<keyword evidence="9" id="KW-0472">Membrane</keyword>
<evidence type="ECO:0000256" key="1">
    <source>
        <dbReference type="ARBA" id="ARBA00004251"/>
    </source>
</evidence>
<feature type="disulfide bond" evidence="13">
    <location>
        <begin position="2536"/>
        <end position="2545"/>
    </location>
</feature>
<feature type="disulfide bond" evidence="14">
    <location>
        <begin position="1902"/>
        <end position="1917"/>
    </location>
</feature>
<dbReference type="PANTHER" id="PTHR22722">
    <property type="entry name" value="LOW-DENSITY LIPOPROTEIN RECEPTOR-RELATED PROTEIN 2-RELATED"/>
    <property type="match status" value="1"/>
</dbReference>
<evidence type="ECO:0000256" key="9">
    <source>
        <dbReference type="ARBA" id="ARBA00023136"/>
    </source>
</evidence>
<dbReference type="STRING" id="188477.A0A433T2V7"/>
<dbReference type="SMART" id="SM00135">
    <property type="entry name" value="LY"/>
    <property type="match status" value="18"/>
</dbReference>
<evidence type="ECO:0000256" key="11">
    <source>
        <dbReference type="ARBA" id="ARBA00023170"/>
    </source>
</evidence>
<dbReference type="SUPFAM" id="SSF63825">
    <property type="entry name" value="YWTD domain"/>
    <property type="match status" value="4"/>
</dbReference>
<dbReference type="PROSITE" id="PS00022">
    <property type="entry name" value="EGF_1"/>
    <property type="match status" value="3"/>
</dbReference>
<dbReference type="PROSITE" id="PS00010">
    <property type="entry name" value="ASX_HYDROXYL"/>
    <property type="match status" value="2"/>
</dbReference>
<dbReference type="InterPro" id="IPR002049">
    <property type="entry name" value="LE_dom"/>
</dbReference>
<dbReference type="Gene3D" id="2.120.10.30">
    <property type="entry name" value="TolB, C-terminal domain"/>
    <property type="match status" value="5"/>
</dbReference>
<dbReference type="FunFam" id="2.10.25.10:FF:000009">
    <property type="entry name" value="Low-density lipoprotein receptor isoform 1"/>
    <property type="match status" value="1"/>
</dbReference>
<dbReference type="GO" id="GO:0005886">
    <property type="term" value="C:plasma membrane"/>
    <property type="evidence" value="ECO:0007669"/>
    <property type="project" value="UniProtKB-SubCell"/>
</dbReference>
<keyword evidence="2" id="KW-1003">Cell membrane</keyword>
<organism evidence="17 18">
    <name type="scientific">Elysia chlorotica</name>
    <name type="common">Eastern emerald elysia</name>
    <name type="synonym">Sea slug</name>
    <dbReference type="NCBI Taxonomy" id="188477"/>
    <lineage>
        <taxon>Eukaryota</taxon>
        <taxon>Metazoa</taxon>
        <taxon>Spiralia</taxon>
        <taxon>Lophotrochozoa</taxon>
        <taxon>Mollusca</taxon>
        <taxon>Gastropoda</taxon>
        <taxon>Heterobranchia</taxon>
        <taxon>Euthyneura</taxon>
        <taxon>Panpulmonata</taxon>
        <taxon>Sacoglossa</taxon>
        <taxon>Placobranchoidea</taxon>
        <taxon>Plakobranchidae</taxon>
        <taxon>Elysia</taxon>
    </lineage>
</organism>
<comment type="caution">
    <text evidence="17">The sequence shown here is derived from an EMBL/GenBank/DDBJ whole genome shotgun (WGS) entry which is preliminary data.</text>
</comment>
<dbReference type="InterPro" id="IPR049883">
    <property type="entry name" value="NOTCH1_EGF-like"/>
</dbReference>
<feature type="repeat" description="LDL-receptor class B" evidence="15">
    <location>
        <begin position="2329"/>
        <end position="2373"/>
    </location>
</feature>
<feature type="domain" description="EGF-like" evidence="16">
    <location>
        <begin position="2470"/>
        <end position="2503"/>
    </location>
</feature>
<feature type="repeat" description="LDL-receptor class B" evidence="15">
    <location>
        <begin position="1413"/>
        <end position="1457"/>
    </location>
</feature>
<dbReference type="OrthoDB" id="72419at2759"/>
<feature type="disulfide bond" evidence="14">
    <location>
        <begin position="1969"/>
        <end position="1987"/>
    </location>
</feature>
<evidence type="ECO:0000256" key="7">
    <source>
        <dbReference type="ARBA" id="ARBA00022737"/>
    </source>
</evidence>
<feature type="repeat" description="LDL-receptor class B" evidence="15">
    <location>
        <begin position="626"/>
        <end position="668"/>
    </location>
</feature>
<dbReference type="InterPro" id="IPR011042">
    <property type="entry name" value="6-blade_b-propeller_TolB-like"/>
</dbReference>
<dbReference type="InterPro" id="IPR018097">
    <property type="entry name" value="EGF_Ca-bd_CS"/>
</dbReference>
<dbReference type="InterPro" id="IPR000033">
    <property type="entry name" value="LDLR_classB_rpt"/>
</dbReference>
<evidence type="ECO:0000256" key="15">
    <source>
        <dbReference type="PROSITE-ProRule" id="PRU00461"/>
    </source>
</evidence>
<feature type="domain" description="EGF-like" evidence="16">
    <location>
        <begin position="2551"/>
        <end position="2587"/>
    </location>
</feature>
<dbReference type="PROSITE" id="PS51120">
    <property type="entry name" value="LDLRB"/>
    <property type="match status" value="8"/>
</dbReference>
<dbReference type="InterPro" id="IPR000742">
    <property type="entry name" value="EGF"/>
</dbReference>
<evidence type="ECO:0000256" key="8">
    <source>
        <dbReference type="ARBA" id="ARBA00022989"/>
    </source>
</evidence>
<dbReference type="PROSITE" id="PS50026">
    <property type="entry name" value="EGF_3"/>
    <property type="match status" value="5"/>
</dbReference>
<evidence type="ECO:0000256" key="3">
    <source>
        <dbReference type="ARBA" id="ARBA00022536"/>
    </source>
</evidence>
<keyword evidence="10 13" id="KW-1015">Disulfide bond</keyword>
<evidence type="ECO:0000256" key="2">
    <source>
        <dbReference type="ARBA" id="ARBA00022475"/>
    </source>
</evidence>
<reference evidence="17 18" key="1">
    <citation type="submission" date="2019-01" db="EMBL/GenBank/DDBJ databases">
        <title>A draft genome assembly of the solar-powered sea slug Elysia chlorotica.</title>
        <authorList>
            <person name="Cai H."/>
            <person name="Li Q."/>
            <person name="Fang X."/>
            <person name="Li J."/>
            <person name="Curtis N.E."/>
            <person name="Altenburger A."/>
            <person name="Shibata T."/>
            <person name="Feng M."/>
            <person name="Maeda T."/>
            <person name="Schwartz J.A."/>
            <person name="Shigenobu S."/>
            <person name="Lundholm N."/>
            <person name="Nishiyama T."/>
            <person name="Yang H."/>
            <person name="Hasebe M."/>
            <person name="Li S."/>
            <person name="Pierce S.K."/>
            <person name="Wang J."/>
        </authorList>
    </citation>
    <scope>NUCLEOTIDE SEQUENCE [LARGE SCALE GENOMIC DNA]</scope>
    <source>
        <strain evidence="17">EC2010</strain>
        <tissue evidence="17">Whole organism of an adult</tissue>
    </source>
</reference>
<dbReference type="SMART" id="SM00192">
    <property type="entry name" value="LDLa"/>
    <property type="match status" value="20"/>
</dbReference>
<feature type="disulfide bond" evidence="14">
    <location>
        <begin position="1666"/>
        <end position="1681"/>
    </location>
</feature>
<accession>A0A433T2V7</accession>
<dbReference type="SMART" id="SM00181">
    <property type="entry name" value="EGF"/>
    <property type="match status" value="14"/>
</dbReference>
<dbReference type="CDD" id="cd00112">
    <property type="entry name" value="LDLa"/>
    <property type="match status" value="17"/>
</dbReference>
<feature type="disulfide bond" evidence="13">
    <location>
        <begin position="2680"/>
        <end position="2689"/>
    </location>
</feature>
<feature type="disulfide bond" evidence="14">
    <location>
        <begin position="1921"/>
        <end position="1933"/>
    </location>
</feature>
<feature type="disulfide bond" evidence="14">
    <location>
        <begin position="1848"/>
        <end position="1866"/>
    </location>
</feature>
<dbReference type="PROSITE" id="PS01186">
    <property type="entry name" value="EGF_2"/>
    <property type="match status" value="2"/>
</dbReference>
<feature type="disulfide bond" evidence="14">
    <location>
        <begin position="936"/>
        <end position="948"/>
    </location>
</feature>
<feature type="disulfide bond" evidence="14">
    <location>
        <begin position="912"/>
        <end position="927"/>
    </location>
</feature>
<dbReference type="EMBL" id="RQTK01000702">
    <property type="protein sequence ID" value="RUS75899.1"/>
    <property type="molecule type" value="Genomic_DNA"/>
</dbReference>
<feature type="disulfide bond" evidence="14">
    <location>
        <begin position="943"/>
        <end position="961"/>
    </location>
</feature>
<dbReference type="Pfam" id="PF00057">
    <property type="entry name" value="Ldl_recept_a"/>
    <property type="match status" value="17"/>
</dbReference>
<dbReference type="PROSITE" id="PS01187">
    <property type="entry name" value="EGF_CA"/>
    <property type="match status" value="1"/>
</dbReference>
<dbReference type="SUPFAM" id="SSF57424">
    <property type="entry name" value="LDL receptor-like module"/>
    <property type="match status" value="19"/>
</dbReference>
<feature type="repeat" description="LDL-receptor class B" evidence="15">
    <location>
        <begin position="1370"/>
        <end position="1412"/>
    </location>
</feature>
<dbReference type="GO" id="GO:0006897">
    <property type="term" value="P:endocytosis"/>
    <property type="evidence" value="ECO:0007669"/>
    <property type="project" value="UniProtKB-KW"/>
</dbReference>
<dbReference type="PRINTS" id="PR00261">
    <property type="entry name" value="LDLRECEPTOR"/>
</dbReference>
<feature type="disulfide bond" evidence="13">
    <location>
        <begin position="2577"/>
        <end position="2586"/>
    </location>
</feature>
<feature type="disulfide bond" evidence="14">
    <location>
        <begin position="864"/>
        <end position="879"/>
    </location>
</feature>
<dbReference type="SUPFAM" id="SSF57196">
    <property type="entry name" value="EGF/Laminin"/>
    <property type="match status" value="7"/>
</dbReference>
<evidence type="ECO:0000256" key="4">
    <source>
        <dbReference type="ARBA" id="ARBA00022583"/>
    </source>
</evidence>
<dbReference type="PROSITE" id="PS01248">
    <property type="entry name" value="EGF_LAM_1"/>
    <property type="match status" value="1"/>
</dbReference>
<dbReference type="SMART" id="SM00179">
    <property type="entry name" value="EGF_CA"/>
    <property type="match status" value="5"/>
</dbReference>
<dbReference type="PROSITE" id="PS01209">
    <property type="entry name" value="LDLRA_1"/>
    <property type="match status" value="8"/>
</dbReference>
<feature type="repeat" description="LDL-receptor class B" evidence="15">
    <location>
        <begin position="1458"/>
        <end position="1500"/>
    </location>
</feature>
<dbReference type="Pfam" id="PF14670">
    <property type="entry name" value="FXa_inhibition"/>
    <property type="match status" value="1"/>
</dbReference>
<dbReference type="InterPro" id="IPR051221">
    <property type="entry name" value="LDLR-related"/>
</dbReference>
<dbReference type="InterPro" id="IPR000152">
    <property type="entry name" value="EGF-type_Asp/Asn_hydroxyl_site"/>
</dbReference>
<evidence type="ECO:0000313" key="17">
    <source>
        <dbReference type="EMBL" id="RUS75899.1"/>
    </source>
</evidence>
<dbReference type="FunFam" id="2.120.10.30:FF:000241">
    <property type="entry name" value="Low-density lipoprotein receptor-related protein 6"/>
    <property type="match status" value="3"/>
</dbReference>
<dbReference type="Pfam" id="PF00058">
    <property type="entry name" value="Ldl_recept_b"/>
    <property type="match status" value="4"/>
</dbReference>
<feature type="disulfide bond" evidence="14">
    <location>
        <begin position="1055"/>
        <end position="1067"/>
    </location>
</feature>
<feature type="disulfide bond" evidence="14">
    <location>
        <begin position="1062"/>
        <end position="1080"/>
    </location>
</feature>
<dbReference type="Pfam" id="PF07645">
    <property type="entry name" value="EGF_CA"/>
    <property type="match status" value="2"/>
</dbReference>
<feature type="disulfide bond" evidence="13">
    <location>
        <begin position="1222"/>
        <end position="1232"/>
    </location>
</feature>
<comment type="subcellular location">
    <subcellularLocation>
        <location evidence="1">Cell membrane</location>
        <topology evidence="1">Single-pass type I membrane protein</topology>
    </subcellularLocation>
</comment>
<dbReference type="InterPro" id="IPR002172">
    <property type="entry name" value="LDrepeatLR_classA_rpt"/>
</dbReference>
<keyword evidence="18" id="KW-1185">Reference proteome</keyword>
<evidence type="ECO:0000256" key="10">
    <source>
        <dbReference type="ARBA" id="ARBA00023157"/>
    </source>
</evidence>
<evidence type="ECO:0000256" key="13">
    <source>
        <dbReference type="PROSITE-ProRule" id="PRU00076"/>
    </source>
</evidence>
<evidence type="ECO:0000256" key="6">
    <source>
        <dbReference type="ARBA" id="ARBA00022729"/>
    </source>
</evidence>
<dbReference type="Gene3D" id="4.10.400.10">
    <property type="entry name" value="Low-density Lipoprotein Receptor"/>
    <property type="match status" value="20"/>
</dbReference>
<dbReference type="FunFam" id="4.10.400.10:FF:000034">
    <property type="entry name" value="Low-density lipoprotein receptor-related protein 2"/>
    <property type="match status" value="2"/>
</dbReference>
<evidence type="ECO:0000259" key="16">
    <source>
        <dbReference type="PROSITE" id="PS50026"/>
    </source>
</evidence>
<feature type="disulfide bond" evidence="14">
    <location>
        <begin position="845"/>
        <end position="857"/>
    </location>
</feature>
<feature type="disulfide bond" evidence="14">
    <location>
        <begin position="828"/>
        <end position="843"/>
    </location>
</feature>
<dbReference type="Proteomes" id="UP000271974">
    <property type="component" value="Unassembled WGS sequence"/>
</dbReference>
<keyword evidence="4" id="KW-0254">Endocytosis</keyword>
<comment type="caution">
    <text evidence="13">Lacks conserved residue(s) required for the propagation of feature annotation.</text>
</comment>
<dbReference type="PROSITE" id="PS50068">
    <property type="entry name" value="LDLRA_2"/>
    <property type="match status" value="20"/>
</dbReference>
<feature type="disulfide bond" evidence="14">
    <location>
        <begin position="1802"/>
        <end position="1814"/>
    </location>
</feature>
<dbReference type="InterPro" id="IPR001881">
    <property type="entry name" value="EGF-like_Ca-bd_dom"/>
</dbReference>
<dbReference type="PANTHER" id="PTHR22722:SF14">
    <property type="entry name" value="MEGALIN, ISOFORM A"/>
    <property type="match status" value="1"/>
</dbReference>
<feature type="disulfide bond" evidence="14">
    <location>
        <begin position="955"/>
        <end position="970"/>
    </location>
</feature>
<keyword evidence="8" id="KW-1133">Transmembrane helix</keyword>
<dbReference type="GO" id="GO:0043235">
    <property type="term" value="C:receptor complex"/>
    <property type="evidence" value="ECO:0007669"/>
    <property type="project" value="TreeGrafter"/>
</dbReference>
<keyword evidence="11" id="KW-0675">Receptor</keyword>
<feature type="disulfide bond" evidence="14">
    <location>
        <begin position="1011"/>
        <end position="1023"/>
    </location>
</feature>
<evidence type="ECO:0000313" key="18">
    <source>
        <dbReference type="Proteomes" id="UP000271974"/>
    </source>
</evidence>
<feature type="disulfide bond" evidence="14">
    <location>
        <begin position="1809"/>
        <end position="1827"/>
    </location>
</feature>
<keyword evidence="5" id="KW-0812">Transmembrane</keyword>
<dbReference type="GO" id="GO:0005509">
    <property type="term" value="F:calcium ion binding"/>
    <property type="evidence" value="ECO:0007669"/>
    <property type="project" value="InterPro"/>
</dbReference>
<feature type="disulfide bond" evidence="13">
    <location>
        <begin position="2659"/>
        <end position="2669"/>
    </location>
</feature>
<evidence type="ECO:0000256" key="14">
    <source>
        <dbReference type="PROSITE-ProRule" id="PRU00124"/>
    </source>
</evidence>
<dbReference type="FunFam" id="4.10.400.10:FF:000011">
    <property type="entry name" value="Low-density lipoprotein receptor-related protein 1"/>
    <property type="match status" value="1"/>
</dbReference>
<feature type="domain" description="EGF-like" evidence="16">
    <location>
        <begin position="2657"/>
        <end position="2690"/>
    </location>
</feature>
<feature type="disulfide bond" evidence="14">
    <location>
        <begin position="1018"/>
        <end position="1036"/>
    </location>
</feature>